<reference evidence="2" key="1">
    <citation type="journal article" date="2014" name="Genome Announc.">
        <title>Complete sequencing and chromosome-scale genome assembly of the industrial progenitor strain P2niaD18 from the penicillin producer Penicillium chrysogenum.</title>
        <authorList>
            <person name="Specht T."/>
            <person name="Dahlmann T.A."/>
            <person name="Zadra I."/>
            <person name="Kurnsteiner H."/>
            <person name="Kuck U."/>
        </authorList>
    </citation>
    <scope>NUCLEOTIDE SEQUENCE [LARGE SCALE GENOMIC DNA]</scope>
    <source>
        <strain evidence="2">P2niaD18</strain>
    </source>
</reference>
<dbReference type="Proteomes" id="UP000076449">
    <property type="component" value="Chromosome II"/>
</dbReference>
<accession>A0A167T7X9</accession>
<evidence type="ECO:0000256" key="1">
    <source>
        <dbReference type="SAM" id="MobiDB-lite"/>
    </source>
</evidence>
<gene>
    <name evidence="2" type="ORF">EN45_065480</name>
</gene>
<feature type="region of interest" description="Disordered" evidence="1">
    <location>
        <begin position="49"/>
        <end position="86"/>
    </location>
</feature>
<name>A0A167T7X9_PENCH</name>
<sequence length="86" mass="8851">MPATGPLRNGAARRKPHAVIEARRRELENEFAADMVRARANARLAEEFGPEAARGGGAPAHGGNFRGGARGGRGGGGRGGPPPGWQ</sequence>
<feature type="compositionally biased region" description="Gly residues" evidence="1">
    <location>
        <begin position="54"/>
        <end position="79"/>
    </location>
</feature>
<organism evidence="2">
    <name type="scientific">Penicillium chrysogenum</name>
    <name type="common">Penicillium notatum</name>
    <dbReference type="NCBI Taxonomy" id="5076"/>
    <lineage>
        <taxon>Eukaryota</taxon>
        <taxon>Fungi</taxon>
        <taxon>Dikarya</taxon>
        <taxon>Ascomycota</taxon>
        <taxon>Pezizomycotina</taxon>
        <taxon>Eurotiomycetes</taxon>
        <taxon>Eurotiomycetidae</taxon>
        <taxon>Eurotiales</taxon>
        <taxon>Aspergillaceae</taxon>
        <taxon>Penicillium</taxon>
        <taxon>Penicillium chrysogenum species complex</taxon>
    </lineage>
</organism>
<proteinExistence type="predicted"/>
<evidence type="ECO:0000313" key="2">
    <source>
        <dbReference type="EMBL" id="KZN87982.1"/>
    </source>
</evidence>
<protein>
    <submittedName>
        <fullName evidence="2">Uncharacterized protein</fullName>
    </submittedName>
</protein>
<dbReference type="AlphaFoldDB" id="A0A167T7X9"/>
<dbReference type="EMBL" id="CM002799">
    <property type="protein sequence ID" value="KZN87982.1"/>
    <property type="molecule type" value="Genomic_DNA"/>
</dbReference>